<proteinExistence type="predicted"/>
<dbReference type="InterPro" id="IPR001466">
    <property type="entry name" value="Beta-lactam-related"/>
</dbReference>
<gene>
    <name evidence="4" type="ORF">GCM10007940_19250</name>
</gene>
<feature type="domain" description="Peptidase S12 Pab87-related C-terminal" evidence="3">
    <location>
        <begin position="485"/>
        <end position="562"/>
    </location>
</feature>
<reference evidence="4" key="1">
    <citation type="journal article" date="2014" name="Int. J. Syst. Evol. Microbiol.">
        <title>Complete genome sequence of Corynebacterium casei LMG S-19264T (=DSM 44701T), isolated from a smear-ripened cheese.</title>
        <authorList>
            <consortium name="US DOE Joint Genome Institute (JGI-PGF)"/>
            <person name="Walter F."/>
            <person name="Albersmeier A."/>
            <person name="Kalinowski J."/>
            <person name="Ruckert C."/>
        </authorList>
    </citation>
    <scope>NUCLEOTIDE SEQUENCE</scope>
    <source>
        <strain evidence="4">NBRC 108769</strain>
    </source>
</reference>
<dbReference type="InterPro" id="IPR011990">
    <property type="entry name" value="TPR-like_helical_dom_sf"/>
</dbReference>
<name>A0AA37WFV7_9BACT</name>
<evidence type="ECO:0000313" key="5">
    <source>
        <dbReference type="Proteomes" id="UP001156666"/>
    </source>
</evidence>
<dbReference type="SUPFAM" id="SSF48452">
    <property type="entry name" value="TPR-like"/>
    <property type="match status" value="1"/>
</dbReference>
<feature type="repeat" description="TPR" evidence="1">
    <location>
        <begin position="433"/>
        <end position="466"/>
    </location>
</feature>
<keyword evidence="5" id="KW-1185">Reference proteome</keyword>
<evidence type="ECO:0000256" key="1">
    <source>
        <dbReference type="PROSITE-ProRule" id="PRU00339"/>
    </source>
</evidence>
<evidence type="ECO:0008006" key="6">
    <source>
        <dbReference type="Google" id="ProtNLM"/>
    </source>
</evidence>
<keyword evidence="1" id="KW-0802">TPR repeat</keyword>
<dbReference type="InterPro" id="IPR019734">
    <property type="entry name" value="TPR_rpt"/>
</dbReference>
<evidence type="ECO:0000259" key="3">
    <source>
        <dbReference type="Pfam" id="PF11954"/>
    </source>
</evidence>
<evidence type="ECO:0000313" key="4">
    <source>
        <dbReference type="EMBL" id="GLR17310.1"/>
    </source>
</evidence>
<dbReference type="Proteomes" id="UP001156666">
    <property type="component" value="Unassembled WGS sequence"/>
</dbReference>
<protein>
    <recommendedName>
        <fullName evidence="6">Serine hydrolase</fullName>
    </recommendedName>
</protein>
<dbReference type="PROSITE" id="PS50005">
    <property type="entry name" value="TPR"/>
    <property type="match status" value="1"/>
</dbReference>
<feature type="domain" description="Beta-lactamase-related" evidence="2">
    <location>
        <begin position="46"/>
        <end position="344"/>
    </location>
</feature>
<dbReference type="InterPro" id="IPR021860">
    <property type="entry name" value="Peptidase_S12_Pab87-rel_C"/>
</dbReference>
<sequence length="575" mass="63445">MKNILLLVVFTITSQFIFNPSSIAQSNTDEISHLLDLYHDNDQFNGSVLVAEKGQVVYKGGKGMANMEWGIKNDADTKHRLGSITKQFTAMIVMQLMEEGKVKLDAPITTYIPNYPKVNGDQITLHHLLTHTSGIPNYTSFAGFFKNESRNTYSPEEFLVFFADSTLNFEPGSEFEYSNSGYFLLGYIIEQVAQDSYENELEKRIFDPLGMKDTGYDHHGTILKNRATGYEREGMKFVNSPYLDMSIPYAAGSLYSTAEDLYLWDRALYTEKLISAETKTLMYGAHADAWGGAYGYGWSIADRDGELEIGHGGGINGFNTLISRYPEQDQVVILLNNTGGANLSGITKGIKAILAGKDYDIPKKSLAKAVNQAINAAGVDNGIRLFQELKNSDDYALEEQEMNALGYDLMQSGNIAGALKIFKLNVDEFPESWNVYDSYAEALMVSGDDEGAIKNYTRSVKMNPANTSGIKFLKDLGADTKSLESKVEIDDAMLSSYVGEYEIQPGFILSITKNGSQLSGQATGQGAAEIYPKSETEFYLKVVNAQIVFNKNAAGEVESLTLIQGGNEMVSKKIK</sequence>
<dbReference type="Pfam" id="PF11954">
    <property type="entry name" value="DUF3471"/>
    <property type="match status" value="1"/>
</dbReference>
<dbReference type="InterPro" id="IPR012338">
    <property type="entry name" value="Beta-lactam/transpept-like"/>
</dbReference>
<dbReference type="Gene3D" id="1.25.40.10">
    <property type="entry name" value="Tetratricopeptide repeat domain"/>
    <property type="match status" value="1"/>
</dbReference>
<reference evidence="4" key="2">
    <citation type="submission" date="2023-01" db="EMBL/GenBank/DDBJ databases">
        <title>Draft genome sequence of Portibacter lacus strain NBRC 108769.</title>
        <authorList>
            <person name="Sun Q."/>
            <person name="Mori K."/>
        </authorList>
    </citation>
    <scope>NUCLEOTIDE SEQUENCE</scope>
    <source>
        <strain evidence="4">NBRC 108769</strain>
    </source>
</reference>
<dbReference type="RefSeq" id="WP_235294020.1">
    <property type="nucleotide sequence ID" value="NZ_BSOH01000011.1"/>
</dbReference>
<dbReference type="EMBL" id="BSOH01000011">
    <property type="protein sequence ID" value="GLR17310.1"/>
    <property type="molecule type" value="Genomic_DNA"/>
</dbReference>
<accession>A0AA37WFV7</accession>
<evidence type="ECO:0000259" key="2">
    <source>
        <dbReference type="Pfam" id="PF00144"/>
    </source>
</evidence>
<dbReference type="Pfam" id="PF00144">
    <property type="entry name" value="Beta-lactamase"/>
    <property type="match status" value="1"/>
</dbReference>
<dbReference type="SUPFAM" id="SSF56601">
    <property type="entry name" value="beta-lactamase/transpeptidase-like"/>
    <property type="match status" value="1"/>
</dbReference>
<comment type="caution">
    <text evidence="4">The sequence shown here is derived from an EMBL/GenBank/DDBJ whole genome shotgun (WGS) entry which is preliminary data.</text>
</comment>
<dbReference type="PANTHER" id="PTHR46825:SF9">
    <property type="entry name" value="BETA-LACTAMASE-RELATED DOMAIN-CONTAINING PROTEIN"/>
    <property type="match status" value="1"/>
</dbReference>
<dbReference type="PANTHER" id="PTHR46825">
    <property type="entry name" value="D-ALANYL-D-ALANINE-CARBOXYPEPTIDASE/ENDOPEPTIDASE AMPH"/>
    <property type="match status" value="1"/>
</dbReference>
<dbReference type="AlphaFoldDB" id="A0AA37WFV7"/>
<organism evidence="4 5">
    <name type="scientific">Portibacter lacus</name>
    <dbReference type="NCBI Taxonomy" id="1099794"/>
    <lineage>
        <taxon>Bacteria</taxon>
        <taxon>Pseudomonadati</taxon>
        <taxon>Bacteroidota</taxon>
        <taxon>Saprospiria</taxon>
        <taxon>Saprospirales</taxon>
        <taxon>Haliscomenobacteraceae</taxon>
        <taxon>Portibacter</taxon>
    </lineage>
</organism>
<dbReference type="InterPro" id="IPR050491">
    <property type="entry name" value="AmpC-like"/>
</dbReference>
<dbReference type="Gene3D" id="3.40.710.10">
    <property type="entry name" value="DD-peptidase/beta-lactamase superfamily"/>
    <property type="match status" value="1"/>
</dbReference>